<keyword evidence="15" id="KW-1185">Reference proteome</keyword>
<dbReference type="SMART" id="SM00304">
    <property type="entry name" value="HAMP"/>
    <property type="match status" value="1"/>
</dbReference>
<sequence length="452" mass="48143">MTLRTRLAMLVGVAVALVVATTSVTLYLATADRLRGQIDASLRNRIDRVLSLTPAERRTLERRLRGAVPDDLLGSIANGAQLVRADGSILRVAPRGRPLPVTAEVARLARAGSERRILMDVEADGQHLRIMAAGAGPLGAVEVARSLDEVDDALAGLSLICVIVGVVGCVVAAGVGLLVAHHGLRPVRRFTARTEEISRTGDTSVRLPVHGSDELSRLAEAHNRTLLALDESVVAQRQLVADASHELRTPLAAIRANVQVLQRTPGMPDVDRAQLLDEVLTETAALTALIADVVDVARDGSAELVLEELRLDCVVEEALERVRRRSTDRVFAMCGGPVVIVGDEQLLARAIDNLLDNAAKWAPRGSTVDVAVEGGRVTVRDRGPGVPEVELGRVFDRFYRSAAARGTRGSGLGLAIVRQVARAHGGRARVENAEGGGARFSIDLSAAVRRLD</sequence>
<comment type="caution">
    <text evidence="14">The sequence shown here is derived from an EMBL/GenBank/DDBJ whole genome shotgun (WGS) entry which is preliminary data.</text>
</comment>
<dbReference type="SUPFAM" id="SSF47384">
    <property type="entry name" value="Homodimeric domain of signal transducing histidine kinase"/>
    <property type="match status" value="1"/>
</dbReference>
<evidence type="ECO:0000256" key="6">
    <source>
        <dbReference type="ARBA" id="ARBA00022692"/>
    </source>
</evidence>
<dbReference type="PANTHER" id="PTHR45436">
    <property type="entry name" value="SENSOR HISTIDINE KINASE YKOH"/>
    <property type="match status" value="1"/>
</dbReference>
<dbReference type="PROSITE" id="PS50109">
    <property type="entry name" value="HIS_KIN"/>
    <property type="match status" value="1"/>
</dbReference>
<feature type="transmembrane region" description="Helical" evidence="11">
    <location>
        <begin position="153"/>
        <end position="180"/>
    </location>
</feature>
<keyword evidence="5" id="KW-0808">Transferase</keyword>
<evidence type="ECO:0000256" key="1">
    <source>
        <dbReference type="ARBA" id="ARBA00000085"/>
    </source>
</evidence>
<dbReference type="Gene3D" id="6.10.340.10">
    <property type="match status" value="1"/>
</dbReference>
<dbReference type="EMBL" id="AGUD01000019">
    <property type="protein sequence ID" value="EHN12560.1"/>
    <property type="molecule type" value="Genomic_DNA"/>
</dbReference>
<dbReference type="CDD" id="cd00082">
    <property type="entry name" value="HisKA"/>
    <property type="match status" value="1"/>
</dbReference>
<dbReference type="InterPro" id="IPR003594">
    <property type="entry name" value="HATPase_dom"/>
</dbReference>
<dbReference type="GO" id="GO:0000155">
    <property type="term" value="F:phosphorelay sensor kinase activity"/>
    <property type="evidence" value="ECO:0007669"/>
    <property type="project" value="InterPro"/>
</dbReference>
<dbReference type="Pfam" id="PF00512">
    <property type="entry name" value="HisKA"/>
    <property type="match status" value="1"/>
</dbReference>
<dbReference type="InterPro" id="IPR003661">
    <property type="entry name" value="HisK_dim/P_dom"/>
</dbReference>
<dbReference type="Gene3D" id="3.30.565.10">
    <property type="entry name" value="Histidine kinase-like ATPase, C-terminal domain"/>
    <property type="match status" value="1"/>
</dbReference>
<reference evidence="14 15" key="1">
    <citation type="journal article" date="2013" name="Biodegradation">
        <title>Quantitative proteomic analysis of ibuprofen-degrading Patulibacter sp. strain I11.</title>
        <authorList>
            <person name="Almeida B."/>
            <person name="Kjeldal H."/>
            <person name="Lolas I."/>
            <person name="Knudsen A.D."/>
            <person name="Carvalho G."/>
            <person name="Nielsen K.L."/>
            <person name="Barreto Crespo M.T."/>
            <person name="Stensballe A."/>
            <person name="Nielsen J.L."/>
        </authorList>
    </citation>
    <scope>NUCLEOTIDE SEQUENCE [LARGE SCALE GENOMIC DNA]</scope>
    <source>
        <strain evidence="14 15">I11</strain>
    </source>
</reference>
<evidence type="ECO:0000313" key="14">
    <source>
        <dbReference type="EMBL" id="EHN12560.1"/>
    </source>
</evidence>
<proteinExistence type="predicted"/>
<keyword evidence="9" id="KW-0902">Two-component regulatory system</keyword>
<comment type="catalytic activity">
    <reaction evidence="1">
        <text>ATP + protein L-histidine = ADP + protein N-phospho-L-histidine.</text>
        <dbReference type="EC" id="2.7.13.3"/>
    </reaction>
</comment>
<evidence type="ECO:0000256" key="5">
    <source>
        <dbReference type="ARBA" id="ARBA00022679"/>
    </source>
</evidence>
<dbReference type="PROSITE" id="PS50885">
    <property type="entry name" value="HAMP"/>
    <property type="match status" value="1"/>
</dbReference>
<keyword evidence="10 11" id="KW-0472">Membrane</keyword>
<dbReference type="InterPro" id="IPR050428">
    <property type="entry name" value="TCS_sensor_his_kinase"/>
</dbReference>
<evidence type="ECO:0000313" key="15">
    <source>
        <dbReference type="Proteomes" id="UP000005143"/>
    </source>
</evidence>
<dbReference type="InterPro" id="IPR036890">
    <property type="entry name" value="HATPase_C_sf"/>
</dbReference>
<dbReference type="SUPFAM" id="SSF55874">
    <property type="entry name" value="ATPase domain of HSP90 chaperone/DNA topoisomerase II/histidine kinase"/>
    <property type="match status" value="1"/>
</dbReference>
<accession>H0E1C1</accession>
<dbReference type="Pfam" id="PF00672">
    <property type="entry name" value="HAMP"/>
    <property type="match status" value="1"/>
</dbReference>
<dbReference type="Proteomes" id="UP000005143">
    <property type="component" value="Unassembled WGS sequence"/>
</dbReference>
<feature type="transmembrane region" description="Helical" evidence="11">
    <location>
        <begin position="7"/>
        <end position="29"/>
    </location>
</feature>
<feature type="domain" description="HAMP" evidence="13">
    <location>
        <begin position="181"/>
        <end position="234"/>
    </location>
</feature>
<evidence type="ECO:0000259" key="13">
    <source>
        <dbReference type="PROSITE" id="PS50885"/>
    </source>
</evidence>
<feature type="domain" description="Histidine kinase" evidence="12">
    <location>
        <begin position="242"/>
        <end position="448"/>
    </location>
</feature>
<dbReference type="AlphaFoldDB" id="H0E1C1"/>
<dbReference type="EC" id="2.7.13.3" evidence="3"/>
<comment type="subcellular location">
    <subcellularLocation>
        <location evidence="2">Cell membrane</location>
    </subcellularLocation>
</comment>
<dbReference type="PANTHER" id="PTHR45436:SF5">
    <property type="entry name" value="SENSOR HISTIDINE KINASE TRCS"/>
    <property type="match status" value="1"/>
</dbReference>
<evidence type="ECO:0000256" key="2">
    <source>
        <dbReference type="ARBA" id="ARBA00004236"/>
    </source>
</evidence>
<organism evidence="14 15">
    <name type="scientific">Patulibacter medicamentivorans</name>
    <dbReference type="NCBI Taxonomy" id="1097667"/>
    <lineage>
        <taxon>Bacteria</taxon>
        <taxon>Bacillati</taxon>
        <taxon>Actinomycetota</taxon>
        <taxon>Thermoleophilia</taxon>
        <taxon>Solirubrobacterales</taxon>
        <taxon>Patulibacteraceae</taxon>
        <taxon>Patulibacter</taxon>
    </lineage>
</organism>
<evidence type="ECO:0000256" key="7">
    <source>
        <dbReference type="ARBA" id="ARBA00022777"/>
    </source>
</evidence>
<dbReference type="PATRIC" id="fig|1097667.3.peg.580"/>
<evidence type="ECO:0000256" key="3">
    <source>
        <dbReference type="ARBA" id="ARBA00012438"/>
    </source>
</evidence>
<evidence type="ECO:0000256" key="11">
    <source>
        <dbReference type="SAM" id="Phobius"/>
    </source>
</evidence>
<keyword evidence="8 11" id="KW-1133">Transmembrane helix</keyword>
<gene>
    <name evidence="14" type="ORF">PAI11_05830</name>
</gene>
<evidence type="ECO:0000256" key="8">
    <source>
        <dbReference type="ARBA" id="ARBA00022989"/>
    </source>
</evidence>
<keyword evidence="4" id="KW-0597">Phosphoprotein</keyword>
<dbReference type="InterPro" id="IPR036097">
    <property type="entry name" value="HisK_dim/P_sf"/>
</dbReference>
<dbReference type="InterPro" id="IPR004358">
    <property type="entry name" value="Sig_transdc_His_kin-like_C"/>
</dbReference>
<dbReference type="SMART" id="SM00388">
    <property type="entry name" value="HisKA"/>
    <property type="match status" value="1"/>
</dbReference>
<protein>
    <recommendedName>
        <fullName evidence="3">histidine kinase</fullName>
        <ecNumber evidence="3">2.7.13.3</ecNumber>
    </recommendedName>
</protein>
<name>H0E1C1_9ACTN</name>
<keyword evidence="6 11" id="KW-0812">Transmembrane</keyword>
<dbReference type="OrthoDB" id="9786919at2"/>
<dbReference type="CDD" id="cd00075">
    <property type="entry name" value="HATPase"/>
    <property type="match status" value="1"/>
</dbReference>
<dbReference type="GO" id="GO:0005886">
    <property type="term" value="C:plasma membrane"/>
    <property type="evidence" value="ECO:0007669"/>
    <property type="project" value="UniProtKB-SubCell"/>
</dbReference>
<evidence type="ECO:0000259" key="12">
    <source>
        <dbReference type="PROSITE" id="PS50109"/>
    </source>
</evidence>
<evidence type="ECO:0000256" key="4">
    <source>
        <dbReference type="ARBA" id="ARBA00022553"/>
    </source>
</evidence>
<evidence type="ECO:0000256" key="10">
    <source>
        <dbReference type="ARBA" id="ARBA00023136"/>
    </source>
</evidence>
<dbReference type="Pfam" id="PF02518">
    <property type="entry name" value="HATPase_c"/>
    <property type="match status" value="1"/>
</dbReference>
<dbReference type="CDD" id="cd06225">
    <property type="entry name" value="HAMP"/>
    <property type="match status" value="1"/>
</dbReference>
<keyword evidence="7 14" id="KW-0418">Kinase</keyword>
<dbReference type="InterPro" id="IPR005467">
    <property type="entry name" value="His_kinase_dom"/>
</dbReference>
<dbReference type="InterPro" id="IPR003660">
    <property type="entry name" value="HAMP_dom"/>
</dbReference>
<dbReference type="SMART" id="SM00387">
    <property type="entry name" value="HATPase_c"/>
    <property type="match status" value="1"/>
</dbReference>
<evidence type="ECO:0000256" key="9">
    <source>
        <dbReference type="ARBA" id="ARBA00023012"/>
    </source>
</evidence>
<dbReference type="PRINTS" id="PR00344">
    <property type="entry name" value="BCTRLSENSOR"/>
</dbReference>
<dbReference type="Gene3D" id="1.10.287.130">
    <property type="match status" value="1"/>
</dbReference>